<keyword evidence="1" id="KW-0472">Membrane</keyword>
<reference evidence="2 3" key="1">
    <citation type="submission" date="2020-03" db="EMBL/GenBank/DDBJ databases">
        <title>Isolation and identification of active actinomycetes.</title>
        <authorList>
            <person name="Sun X."/>
        </authorList>
    </citation>
    <scope>NUCLEOTIDE SEQUENCE [LARGE SCALE GENOMIC DNA]</scope>
    <source>
        <strain evidence="2 3">NEAU-D13</strain>
    </source>
</reference>
<sequence>MALRSVLGAVVVAAFTLVSVVPVVAQPKTELHKCVPADLREDAITFKTEDGVELPGLVFGSGSSGVLLAHTQTEFICDWLPLARQLAEDGHQVLVYEMRTLLLRENRNRYDLDVLAAAAELDSRGASSIVAGGGGTGATAIATAAGKIPGLKGMFLLTPFKAFQTSSSDLDAVGGIGAVEVPSLVVAAQDDVIESGDTSYVEDTRLADHARAVAGAASNAKLEIVPGKAHFAELIDDAALSEKVRAFVRETSPPPTFLERWLMLIVGGVVLLLLFVVAVVVVLRRRAHSSVK</sequence>
<keyword evidence="3" id="KW-1185">Reference proteome</keyword>
<evidence type="ECO:0008006" key="4">
    <source>
        <dbReference type="Google" id="ProtNLM"/>
    </source>
</evidence>
<dbReference type="InterPro" id="IPR029058">
    <property type="entry name" value="AB_hydrolase_fold"/>
</dbReference>
<dbReference type="AlphaFoldDB" id="A0A7C9RLV1"/>
<evidence type="ECO:0000313" key="3">
    <source>
        <dbReference type="Proteomes" id="UP000481360"/>
    </source>
</evidence>
<protein>
    <recommendedName>
        <fullName evidence="4">Alpha/beta hydrolase family protein</fullName>
    </recommendedName>
</protein>
<dbReference type="Gene3D" id="3.40.50.1820">
    <property type="entry name" value="alpha/beta hydrolase"/>
    <property type="match status" value="2"/>
</dbReference>
<organism evidence="2 3">
    <name type="scientific">Lentzea alba</name>
    <dbReference type="NCBI Taxonomy" id="2714351"/>
    <lineage>
        <taxon>Bacteria</taxon>
        <taxon>Bacillati</taxon>
        <taxon>Actinomycetota</taxon>
        <taxon>Actinomycetes</taxon>
        <taxon>Pseudonocardiales</taxon>
        <taxon>Pseudonocardiaceae</taxon>
        <taxon>Lentzea</taxon>
    </lineage>
</organism>
<evidence type="ECO:0000256" key="1">
    <source>
        <dbReference type="SAM" id="Phobius"/>
    </source>
</evidence>
<feature type="transmembrane region" description="Helical" evidence="1">
    <location>
        <begin position="261"/>
        <end position="283"/>
    </location>
</feature>
<keyword evidence="1" id="KW-0812">Transmembrane</keyword>
<accession>A0A7C9RLV1</accession>
<dbReference type="RefSeq" id="WP_166042805.1">
    <property type="nucleotide sequence ID" value="NZ_JAAMPJ010000001.1"/>
</dbReference>
<dbReference type="EMBL" id="JAAMPJ010000001">
    <property type="protein sequence ID" value="NGY57444.1"/>
    <property type="molecule type" value="Genomic_DNA"/>
</dbReference>
<proteinExistence type="predicted"/>
<evidence type="ECO:0000313" key="2">
    <source>
        <dbReference type="EMBL" id="NGY57444.1"/>
    </source>
</evidence>
<name>A0A7C9RLV1_9PSEU</name>
<keyword evidence="1" id="KW-1133">Transmembrane helix</keyword>
<gene>
    <name evidence="2" type="ORF">G7043_00710</name>
</gene>
<comment type="caution">
    <text evidence="2">The sequence shown here is derived from an EMBL/GenBank/DDBJ whole genome shotgun (WGS) entry which is preliminary data.</text>
</comment>
<dbReference type="SUPFAM" id="SSF53474">
    <property type="entry name" value="alpha/beta-Hydrolases"/>
    <property type="match status" value="1"/>
</dbReference>
<dbReference type="Proteomes" id="UP000481360">
    <property type="component" value="Unassembled WGS sequence"/>
</dbReference>